<dbReference type="KEGG" id="ccar:109107194"/>
<keyword evidence="4 7" id="KW-0472">Membrane</keyword>
<reference evidence="9" key="1">
    <citation type="submission" date="2025-08" db="UniProtKB">
        <authorList>
            <consortium name="RefSeq"/>
        </authorList>
    </citation>
    <scope>IDENTIFICATION</scope>
    <source>
        <tissue evidence="9">Muscle</tissue>
    </source>
</reference>
<dbReference type="InterPro" id="IPR053066">
    <property type="entry name" value="ADGR_G7"/>
</dbReference>
<keyword evidence="5" id="KW-1015">Disulfide bond</keyword>
<accession>A0A9Q9YB52</accession>
<evidence type="ECO:0000256" key="5">
    <source>
        <dbReference type="ARBA" id="ARBA00023157"/>
    </source>
</evidence>
<dbReference type="PANTHER" id="PTHR47767">
    <property type="entry name" value="ADHESION G PROTEIN-COUPLED RECEPTOR G7"/>
    <property type="match status" value="1"/>
</dbReference>
<organism evidence="9">
    <name type="scientific">Cyprinus carpio</name>
    <name type="common">Common carp</name>
    <dbReference type="NCBI Taxonomy" id="7962"/>
    <lineage>
        <taxon>Eukaryota</taxon>
        <taxon>Metazoa</taxon>
        <taxon>Chordata</taxon>
        <taxon>Craniata</taxon>
        <taxon>Vertebrata</taxon>
        <taxon>Euteleostomi</taxon>
        <taxon>Actinopterygii</taxon>
        <taxon>Neopterygii</taxon>
        <taxon>Teleostei</taxon>
        <taxon>Ostariophysi</taxon>
        <taxon>Cypriniformes</taxon>
        <taxon>Cyprinidae</taxon>
        <taxon>Cyprininae</taxon>
        <taxon>Cyprinus</taxon>
    </lineage>
</organism>
<dbReference type="PANTHER" id="PTHR47767:SF1">
    <property type="entry name" value="ADHESION G PROTEIN-COUPLED RECEPTOR G7"/>
    <property type="match status" value="1"/>
</dbReference>
<dbReference type="OrthoDB" id="283575at2759"/>
<evidence type="ECO:0000256" key="6">
    <source>
        <dbReference type="SAM" id="MobiDB-lite"/>
    </source>
</evidence>
<dbReference type="Proteomes" id="UP001155660">
    <property type="component" value="Chromosome A7"/>
</dbReference>
<feature type="transmembrane region" description="Helical" evidence="7">
    <location>
        <begin position="262"/>
        <end position="284"/>
    </location>
</feature>
<protein>
    <submittedName>
        <fullName evidence="9">Adhesion G-protein coupled receptor G1-like</fullName>
    </submittedName>
</protein>
<feature type="compositionally biased region" description="Polar residues" evidence="6">
    <location>
        <begin position="41"/>
        <end position="67"/>
    </location>
</feature>
<evidence type="ECO:0000256" key="1">
    <source>
        <dbReference type="ARBA" id="ARBA00004370"/>
    </source>
</evidence>
<feature type="domain" description="GAIN-B" evidence="8">
    <location>
        <begin position="103"/>
        <end position="253"/>
    </location>
</feature>
<feature type="region of interest" description="Disordered" evidence="6">
    <location>
        <begin position="41"/>
        <end position="70"/>
    </location>
</feature>
<keyword evidence="2 7" id="KW-0812">Transmembrane</keyword>
<dbReference type="SMART" id="SM00303">
    <property type="entry name" value="GPS"/>
    <property type="match status" value="1"/>
</dbReference>
<dbReference type="InterPro" id="IPR057244">
    <property type="entry name" value="GAIN_B"/>
</dbReference>
<dbReference type="RefSeq" id="XP_042616968.1">
    <property type="nucleotide sequence ID" value="XM_042761034.1"/>
</dbReference>
<dbReference type="InterPro" id="IPR000203">
    <property type="entry name" value="GPS"/>
</dbReference>
<comment type="subcellular location">
    <subcellularLocation>
        <location evidence="1">Membrane</location>
    </subcellularLocation>
</comment>
<proteinExistence type="predicted"/>
<keyword evidence="3 7" id="KW-1133">Transmembrane helix</keyword>
<dbReference type="PROSITE" id="PS50221">
    <property type="entry name" value="GAIN_B"/>
    <property type="match status" value="1"/>
</dbReference>
<evidence type="ECO:0000256" key="4">
    <source>
        <dbReference type="ARBA" id="ARBA00023136"/>
    </source>
</evidence>
<evidence type="ECO:0000256" key="7">
    <source>
        <dbReference type="SAM" id="Phobius"/>
    </source>
</evidence>
<name>A0A9Q9YB52_CYPCA</name>
<dbReference type="AlphaFoldDB" id="A0A9Q9YB52"/>
<evidence type="ECO:0000259" key="8">
    <source>
        <dbReference type="PROSITE" id="PS50221"/>
    </source>
</evidence>
<evidence type="ECO:0000256" key="3">
    <source>
        <dbReference type="ARBA" id="ARBA00022989"/>
    </source>
</evidence>
<evidence type="ECO:0000313" key="9">
    <source>
        <dbReference type="RefSeq" id="XP_042616968.1"/>
    </source>
</evidence>
<dbReference type="GO" id="GO:0016020">
    <property type="term" value="C:membrane"/>
    <property type="evidence" value="ECO:0007669"/>
    <property type="project" value="UniProtKB-SubCell"/>
</dbReference>
<dbReference type="GeneID" id="109107194"/>
<dbReference type="Pfam" id="PF01825">
    <property type="entry name" value="GPS"/>
    <property type="match status" value="1"/>
</dbReference>
<gene>
    <name evidence="9" type="primary">LOC109107194</name>
</gene>
<sequence>MFKTTKDATLSPSLPTELSTCTSRPCEFNTECCNRATESSNTFCSKSVTGNDQKSNDCSGKPQNGGTSKACDSAETEAIHNIINTTKQSMNCNFMDLAINVVNMNSVPRHGHVQITAPKVSNKTQSVQTWIPVEAFQNVSDDKQKVGIVTYNSIQQFNTKNVSIMSDVIRIEVFGRDIVNLTNPLIIHFPVNNYTNLSSNSYIYSCQYYDEKGNNTWKDDGCNTTQISDDVVECSCDHMTAFAVLLVELENFDGKHWEILSYISYVGCGLSAVFSASSVLLFIFNRCCNLHYI</sequence>
<evidence type="ECO:0000256" key="2">
    <source>
        <dbReference type="ARBA" id="ARBA00022692"/>
    </source>
</evidence>